<reference evidence="1 2" key="1">
    <citation type="journal article" date="2022" name="DNA Res.">
        <title>Chromosomal-level genome assembly of the orchid tree Bauhinia variegata (Leguminosae; Cercidoideae) supports the allotetraploid origin hypothesis of Bauhinia.</title>
        <authorList>
            <person name="Zhong Y."/>
            <person name="Chen Y."/>
            <person name="Zheng D."/>
            <person name="Pang J."/>
            <person name="Liu Y."/>
            <person name="Luo S."/>
            <person name="Meng S."/>
            <person name="Qian L."/>
            <person name="Wei D."/>
            <person name="Dai S."/>
            <person name="Zhou R."/>
        </authorList>
    </citation>
    <scope>NUCLEOTIDE SEQUENCE [LARGE SCALE GENOMIC DNA]</scope>
    <source>
        <strain evidence="1">BV-YZ2020</strain>
    </source>
</reference>
<comment type="caution">
    <text evidence="1">The sequence shown here is derived from an EMBL/GenBank/DDBJ whole genome shotgun (WGS) entry which is preliminary data.</text>
</comment>
<protein>
    <submittedName>
        <fullName evidence="1">Uncharacterized protein</fullName>
    </submittedName>
</protein>
<name>A0ACB9LXJ2_BAUVA</name>
<sequence>MADIVIGVCDDIPAWPGREREDTSENKGYFGIKTADRIIEFECGSKGDKQIWIEGIQYMLRCRAKVT</sequence>
<proteinExistence type="predicted"/>
<keyword evidence="2" id="KW-1185">Reference proteome</keyword>
<accession>A0ACB9LXJ2</accession>
<gene>
    <name evidence="1" type="ORF">L6164_024130</name>
</gene>
<evidence type="ECO:0000313" key="2">
    <source>
        <dbReference type="Proteomes" id="UP000828941"/>
    </source>
</evidence>
<dbReference type="EMBL" id="CM039435">
    <property type="protein sequence ID" value="KAI4316119.1"/>
    <property type="molecule type" value="Genomic_DNA"/>
</dbReference>
<organism evidence="1 2">
    <name type="scientific">Bauhinia variegata</name>
    <name type="common">Purple orchid tree</name>
    <name type="synonym">Phanera variegata</name>
    <dbReference type="NCBI Taxonomy" id="167791"/>
    <lineage>
        <taxon>Eukaryota</taxon>
        <taxon>Viridiplantae</taxon>
        <taxon>Streptophyta</taxon>
        <taxon>Embryophyta</taxon>
        <taxon>Tracheophyta</taxon>
        <taxon>Spermatophyta</taxon>
        <taxon>Magnoliopsida</taxon>
        <taxon>eudicotyledons</taxon>
        <taxon>Gunneridae</taxon>
        <taxon>Pentapetalae</taxon>
        <taxon>rosids</taxon>
        <taxon>fabids</taxon>
        <taxon>Fabales</taxon>
        <taxon>Fabaceae</taxon>
        <taxon>Cercidoideae</taxon>
        <taxon>Cercideae</taxon>
        <taxon>Bauhiniinae</taxon>
        <taxon>Bauhinia</taxon>
    </lineage>
</organism>
<dbReference type="Proteomes" id="UP000828941">
    <property type="component" value="Chromosome 10"/>
</dbReference>
<evidence type="ECO:0000313" key="1">
    <source>
        <dbReference type="EMBL" id="KAI4316119.1"/>
    </source>
</evidence>